<dbReference type="Proteomes" id="UP000194903">
    <property type="component" value="Unassembled WGS sequence"/>
</dbReference>
<comment type="caution">
    <text evidence="3">The sequence shown here is derived from an EMBL/GenBank/DDBJ whole genome shotgun (WGS) entry which is preliminary data.</text>
</comment>
<dbReference type="Pfam" id="PF08757">
    <property type="entry name" value="CotH"/>
    <property type="match status" value="1"/>
</dbReference>
<dbReference type="EMBL" id="NHOC01000007">
    <property type="protein sequence ID" value="OUM20253.1"/>
    <property type="molecule type" value="Genomic_DNA"/>
</dbReference>
<organism evidence="3 4">
    <name type="scientific">Butyricicoccus porcorum</name>
    <dbReference type="NCBI Taxonomy" id="1945634"/>
    <lineage>
        <taxon>Bacteria</taxon>
        <taxon>Bacillati</taxon>
        <taxon>Bacillota</taxon>
        <taxon>Clostridia</taxon>
        <taxon>Eubacteriales</taxon>
        <taxon>Butyricicoccaceae</taxon>
        <taxon>Butyricicoccus</taxon>
    </lineage>
</organism>
<evidence type="ECO:0000313" key="4">
    <source>
        <dbReference type="Proteomes" id="UP000194903"/>
    </source>
</evidence>
<sequence>MSTHKYIDRICCAVLACILLLTVLLMTHAESLGIMQTDSHMGYEDLLFDTSSVHTIDIVMDDWDGFLETCTDETYALCSVVIDNEAYKNVAIRAKGNTSLTQVESYGNNRYSFKIEFDHYDNSATYHGLDKLSLNNLIQDNTYMKDYLTYQMRGSFQVDAPLCSFVYITVNGEDWGLYLAVEGVEDSFLQRNYGSDSGELYKPDSQSMGGGRGNGGDFHMDDSDDSAEQPDESVDSGNTDSQNDRKMPDKQQNGGGMGSSDVSLIYSDDEYTSYQNVFDNAKTEITDADKDRLIAAIRQLNENTNIEETVDTDEVIRYFVVHNFVCNFDSYTGSMIHNYYLYEEDGQLSMIPWDYNLAFGGFMSSSDATELVNYPIDSPVSGGTIESRPMLAWIFSNETYTEQYHQYFAEWIADYFDSGYFSDMIDRVQEMIAPYVEKDPTKFCTYEEFETGIETLKEFCLLRADSVRGQLDGSIASTSDGRAQNPDGRIDASDLTISDMGTMNHGKGGDTAQPAGDKTENEDSSAVSERTVPNERGSSTENGTQPDVRRQPGQPGNGQDEPAMASDAASQQDESMQPGVPSDENSNVERSETTRRETQSVSPDQAQSEPIDWRLLIPSVMVLAAGIILAGLYRKRV</sequence>
<evidence type="ECO:0000313" key="3">
    <source>
        <dbReference type="EMBL" id="OUM20253.1"/>
    </source>
</evidence>
<feature type="compositionally biased region" description="Polar residues" evidence="1">
    <location>
        <begin position="536"/>
        <end position="545"/>
    </location>
</feature>
<feature type="transmembrane region" description="Helical" evidence="2">
    <location>
        <begin position="613"/>
        <end position="633"/>
    </location>
</feature>
<feature type="compositionally biased region" description="Basic and acidic residues" evidence="1">
    <location>
        <begin position="587"/>
        <end position="598"/>
    </location>
</feature>
<evidence type="ECO:0000256" key="1">
    <source>
        <dbReference type="SAM" id="MobiDB-lite"/>
    </source>
</evidence>
<protein>
    <submittedName>
        <fullName evidence="3">Spore coat protein CotH</fullName>
    </submittedName>
</protein>
<dbReference type="RefSeq" id="WP_087020462.1">
    <property type="nucleotide sequence ID" value="NZ_NHOC01000007.1"/>
</dbReference>
<proteinExistence type="predicted"/>
<keyword evidence="2" id="KW-0812">Transmembrane</keyword>
<reference evidence="3 4" key="1">
    <citation type="submission" date="2017-05" db="EMBL/GenBank/DDBJ databases">
        <title>Butyricicoccus porcorum sp. nov. a butyrate-producing bacterium from the swine intestinal tract.</title>
        <authorList>
            <person name="Trachsel J."/>
            <person name="Humphrey S."/>
            <person name="Allen H.K."/>
        </authorList>
    </citation>
    <scope>NUCLEOTIDE SEQUENCE [LARGE SCALE GENOMIC DNA]</scope>
    <source>
        <strain evidence="3">BB10</strain>
    </source>
</reference>
<gene>
    <name evidence="3" type="ORF">CBW42_09420</name>
</gene>
<dbReference type="InterPro" id="IPR014867">
    <property type="entry name" value="Spore_coat_CotH_CotH2/3/7"/>
</dbReference>
<feature type="compositionally biased region" description="Polar residues" evidence="1">
    <location>
        <begin position="599"/>
        <end position="608"/>
    </location>
</feature>
<dbReference type="AlphaFoldDB" id="A0A252F366"/>
<feature type="region of interest" description="Disordered" evidence="1">
    <location>
        <begin position="196"/>
        <end position="262"/>
    </location>
</feature>
<dbReference type="PANTHER" id="PTHR40050:SF1">
    <property type="entry name" value="INNER SPORE COAT PROTEIN H"/>
    <property type="match status" value="1"/>
</dbReference>
<evidence type="ECO:0000256" key="2">
    <source>
        <dbReference type="SAM" id="Phobius"/>
    </source>
</evidence>
<keyword evidence="2" id="KW-1133">Transmembrane helix</keyword>
<keyword evidence="3" id="KW-0946">Virion</keyword>
<accession>A0A252F366</accession>
<feature type="compositionally biased region" description="Acidic residues" evidence="1">
    <location>
        <begin position="222"/>
        <end position="234"/>
    </location>
</feature>
<dbReference type="PANTHER" id="PTHR40050">
    <property type="entry name" value="INNER SPORE COAT PROTEIN H"/>
    <property type="match status" value="1"/>
</dbReference>
<keyword evidence="3" id="KW-0167">Capsid protein</keyword>
<feature type="region of interest" description="Disordered" evidence="1">
    <location>
        <begin position="474"/>
        <end position="608"/>
    </location>
</feature>
<dbReference type="OrthoDB" id="3235126at2"/>
<keyword evidence="4" id="KW-1185">Reference proteome</keyword>
<keyword evidence="2" id="KW-0472">Membrane</keyword>
<name>A0A252F366_9FIRM</name>